<dbReference type="Proteomes" id="UP001066276">
    <property type="component" value="Chromosome 5"/>
</dbReference>
<gene>
    <name evidence="2" type="ORF">NDU88_010561</name>
</gene>
<keyword evidence="3" id="KW-1185">Reference proteome</keyword>
<evidence type="ECO:0000256" key="1">
    <source>
        <dbReference type="SAM" id="MobiDB-lite"/>
    </source>
</evidence>
<dbReference type="EMBL" id="JANPWB010000009">
    <property type="protein sequence ID" value="KAJ1157864.1"/>
    <property type="molecule type" value="Genomic_DNA"/>
</dbReference>
<name>A0AAV7S2Z9_PLEWA</name>
<proteinExistence type="predicted"/>
<reference evidence="2" key="1">
    <citation type="journal article" date="2022" name="bioRxiv">
        <title>Sequencing and chromosome-scale assembly of the giantPleurodeles waltlgenome.</title>
        <authorList>
            <person name="Brown T."/>
            <person name="Elewa A."/>
            <person name="Iarovenko S."/>
            <person name="Subramanian E."/>
            <person name="Araus A.J."/>
            <person name="Petzold A."/>
            <person name="Susuki M."/>
            <person name="Suzuki K.-i.T."/>
            <person name="Hayashi T."/>
            <person name="Toyoda A."/>
            <person name="Oliveira C."/>
            <person name="Osipova E."/>
            <person name="Leigh N.D."/>
            <person name="Simon A."/>
            <person name="Yun M.H."/>
        </authorList>
    </citation>
    <scope>NUCLEOTIDE SEQUENCE</scope>
    <source>
        <strain evidence="2">20211129_DDA</strain>
        <tissue evidence="2">Liver</tissue>
    </source>
</reference>
<sequence>MDTGRTSLSMALHLPEEPDSGAVMEDVDQATSVTVTAAAVEMGSCPDARCFVRAQCHSRSDLKKQSFRDESLAQ</sequence>
<accession>A0AAV7S2Z9</accession>
<organism evidence="2 3">
    <name type="scientific">Pleurodeles waltl</name>
    <name type="common">Iberian ribbed newt</name>
    <dbReference type="NCBI Taxonomy" id="8319"/>
    <lineage>
        <taxon>Eukaryota</taxon>
        <taxon>Metazoa</taxon>
        <taxon>Chordata</taxon>
        <taxon>Craniata</taxon>
        <taxon>Vertebrata</taxon>
        <taxon>Euteleostomi</taxon>
        <taxon>Amphibia</taxon>
        <taxon>Batrachia</taxon>
        <taxon>Caudata</taxon>
        <taxon>Salamandroidea</taxon>
        <taxon>Salamandridae</taxon>
        <taxon>Pleurodelinae</taxon>
        <taxon>Pleurodeles</taxon>
    </lineage>
</organism>
<comment type="caution">
    <text evidence="2">The sequence shown here is derived from an EMBL/GenBank/DDBJ whole genome shotgun (WGS) entry which is preliminary data.</text>
</comment>
<protein>
    <submittedName>
        <fullName evidence="2">Uncharacterized protein</fullName>
    </submittedName>
</protein>
<evidence type="ECO:0000313" key="3">
    <source>
        <dbReference type="Proteomes" id="UP001066276"/>
    </source>
</evidence>
<dbReference type="AlphaFoldDB" id="A0AAV7S2Z9"/>
<evidence type="ECO:0000313" key="2">
    <source>
        <dbReference type="EMBL" id="KAJ1157864.1"/>
    </source>
</evidence>
<feature type="region of interest" description="Disordered" evidence="1">
    <location>
        <begin position="1"/>
        <end position="20"/>
    </location>
</feature>